<keyword evidence="1" id="KW-0175">Coiled coil</keyword>
<sequence length="109" mass="12536">MFMKSLKIPLLLAVSLPLLLISCNTEKLAKKREEQKAEIARLNGELKLVKEQIKSLPPDHTNELAAARDEEKDQLDQIQALDSQVSELESKKDQLDEEFKKYRAKYVVK</sequence>
<feature type="coiled-coil region" evidence="1">
    <location>
        <begin position="25"/>
        <end position="105"/>
    </location>
</feature>
<keyword evidence="3" id="KW-1185">Reference proteome</keyword>
<name>A0A934S848_9BACT</name>
<proteinExistence type="predicted"/>
<gene>
    <name evidence="2" type="ORF">JIN85_18870</name>
</gene>
<organism evidence="2 3">
    <name type="scientific">Luteolibacter pohnpeiensis</name>
    <dbReference type="NCBI Taxonomy" id="454153"/>
    <lineage>
        <taxon>Bacteria</taxon>
        <taxon>Pseudomonadati</taxon>
        <taxon>Verrucomicrobiota</taxon>
        <taxon>Verrucomicrobiia</taxon>
        <taxon>Verrucomicrobiales</taxon>
        <taxon>Verrucomicrobiaceae</taxon>
        <taxon>Luteolibacter</taxon>
    </lineage>
</organism>
<dbReference type="EMBL" id="JAENIJ010000052">
    <property type="protein sequence ID" value="MBK1884486.1"/>
    <property type="molecule type" value="Genomic_DNA"/>
</dbReference>
<evidence type="ECO:0000313" key="2">
    <source>
        <dbReference type="EMBL" id="MBK1884486.1"/>
    </source>
</evidence>
<protein>
    <submittedName>
        <fullName evidence="2">Uncharacterized protein</fullName>
    </submittedName>
</protein>
<dbReference type="PROSITE" id="PS51257">
    <property type="entry name" value="PROKAR_LIPOPROTEIN"/>
    <property type="match status" value="1"/>
</dbReference>
<comment type="caution">
    <text evidence="2">The sequence shown here is derived from an EMBL/GenBank/DDBJ whole genome shotgun (WGS) entry which is preliminary data.</text>
</comment>
<accession>A0A934S848</accession>
<evidence type="ECO:0000313" key="3">
    <source>
        <dbReference type="Proteomes" id="UP000603141"/>
    </source>
</evidence>
<reference evidence="2" key="1">
    <citation type="submission" date="2021-01" db="EMBL/GenBank/DDBJ databases">
        <title>Modified the classification status of verrucomicrobia.</title>
        <authorList>
            <person name="Feng X."/>
        </authorList>
    </citation>
    <scope>NUCLEOTIDE SEQUENCE</scope>
    <source>
        <strain evidence="2">KCTC 22041</strain>
    </source>
</reference>
<dbReference type="Proteomes" id="UP000603141">
    <property type="component" value="Unassembled WGS sequence"/>
</dbReference>
<evidence type="ECO:0000256" key="1">
    <source>
        <dbReference type="SAM" id="Coils"/>
    </source>
</evidence>
<dbReference type="AlphaFoldDB" id="A0A934S848"/>